<name>A0A4U5ML89_STECR</name>
<protein>
    <submittedName>
        <fullName evidence="1">Uncharacterized protein</fullName>
    </submittedName>
</protein>
<dbReference type="EMBL" id="AZBU02000007">
    <property type="protein sequence ID" value="TKR70204.1"/>
    <property type="molecule type" value="Genomic_DNA"/>
</dbReference>
<proteinExistence type="predicted"/>
<evidence type="ECO:0000313" key="2">
    <source>
        <dbReference type="Proteomes" id="UP000298663"/>
    </source>
</evidence>
<sequence length="100" mass="11211">MLDYQCASSSPDSNLRLPAAHRRRRVTRCNYVKEPEGGANARSFARWWLALERFVQAIEAAIALASQRAAAVSRATISAIERFYLTGSKTLFRVAFSFVN</sequence>
<keyword evidence="2" id="KW-1185">Reference proteome</keyword>
<comment type="caution">
    <text evidence="1">The sequence shown here is derived from an EMBL/GenBank/DDBJ whole genome shotgun (WGS) entry which is preliminary data.</text>
</comment>
<reference evidence="1 2" key="1">
    <citation type="journal article" date="2015" name="Genome Biol.">
        <title>Comparative genomics of Steinernema reveals deeply conserved gene regulatory networks.</title>
        <authorList>
            <person name="Dillman A.R."/>
            <person name="Macchietto M."/>
            <person name="Porter C.F."/>
            <person name="Rogers A."/>
            <person name="Williams B."/>
            <person name="Antoshechkin I."/>
            <person name="Lee M.M."/>
            <person name="Goodwin Z."/>
            <person name="Lu X."/>
            <person name="Lewis E.E."/>
            <person name="Goodrich-Blair H."/>
            <person name="Stock S.P."/>
            <person name="Adams B.J."/>
            <person name="Sternberg P.W."/>
            <person name="Mortazavi A."/>
        </authorList>
    </citation>
    <scope>NUCLEOTIDE SEQUENCE [LARGE SCALE GENOMIC DNA]</scope>
    <source>
        <strain evidence="1 2">ALL</strain>
    </source>
</reference>
<dbReference type="Proteomes" id="UP000298663">
    <property type="component" value="Unassembled WGS sequence"/>
</dbReference>
<dbReference type="AlphaFoldDB" id="A0A4U5ML89"/>
<accession>A0A4U5ML89</accession>
<reference evidence="1 2" key="2">
    <citation type="journal article" date="2019" name="G3 (Bethesda)">
        <title>Hybrid Assembly of the Genome of the Entomopathogenic Nematode Steinernema carpocapsae Identifies the X-Chromosome.</title>
        <authorList>
            <person name="Serra L."/>
            <person name="Macchietto M."/>
            <person name="Macias-Munoz A."/>
            <person name="McGill C.J."/>
            <person name="Rodriguez I.M."/>
            <person name="Rodriguez B."/>
            <person name="Murad R."/>
            <person name="Mortazavi A."/>
        </authorList>
    </citation>
    <scope>NUCLEOTIDE SEQUENCE [LARGE SCALE GENOMIC DNA]</scope>
    <source>
        <strain evidence="1 2">ALL</strain>
    </source>
</reference>
<evidence type="ECO:0000313" key="1">
    <source>
        <dbReference type="EMBL" id="TKR70204.1"/>
    </source>
</evidence>
<organism evidence="1 2">
    <name type="scientific">Steinernema carpocapsae</name>
    <name type="common">Entomopathogenic nematode</name>
    <dbReference type="NCBI Taxonomy" id="34508"/>
    <lineage>
        <taxon>Eukaryota</taxon>
        <taxon>Metazoa</taxon>
        <taxon>Ecdysozoa</taxon>
        <taxon>Nematoda</taxon>
        <taxon>Chromadorea</taxon>
        <taxon>Rhabditida</taxon>
        <taxon>Tylenchina</taxon>
        <taxon>Panagrolaimomorpha</taxon>
        <taxon>Strongyloidoidea</taxon>
        <taxon>Steinernematidae</taxon>
        <taxon>Steinernema</taxon>
    </lineage>
</organism>
<gene>
    <name evidence="1" type="ORF">L596_022256</name>
</gene>